<feature type="non-terminal residue" evidence="3">
    <location>
        <position position="424"/>
    </location>
</feature>
<sequence>MNALTTTATATGLGIALVLMGQTSETHLSEAISPNAGPFQEIAGPATILASAWHAAGSGSAPEHADRLPVEMLHRVDGAPASEVSPATLTEVVQQYCQVCHNDVMLTGNLSLSEFEVERATERAETAEKMIVKLRAGMMPPPGMPRPSADTLQALVETLETSIDEAAARNPNPGSRTFQRLNRAEYEASIRGLLGLEVDAGQYLPLDTKSANFDNIADVQMLSPTLLDAYLNGASEISRLALGDRDASAKETLYHLEKRATQMLHVEGTPYGSRGGISVVHTFPADGEYVFWFQFEAVGKRAEGEQLELSFDGERVALLDMDLSDAEYADPGSTKVEIAPIFVRAGPKRISAAFVKKFEGPVEEIRAPLGRSVQGGWPDLMLTTLPHLRDLAVAGPYNVTGVSETASRERIFICRPTSQSEERP</sequence>
<dbReference type="AlphaFoldDB" id="A0A382C9F3"/>
<evidence type="ECO:0000313" key="3">
    <source>
        <dbReference type="EMBL" id="SVB22690.1"/>
    </source>
</evidence>
<feature type="coiled-coil region" evidence="1">
    <location>
        <begin position="117"/>
        <end position="169"/>
    </location>
</feature>
<reference evidence="3" key="1">
    <citation type="submission" date="2018-05" db="EMBL/GenBank/DDBJ databases">
        <authorList>
            <person name="Lanie J.A."/>
            <person name="Ng W.-L."/>
            <person name="Kazmierczak K.M."/>
            <person name="Andrzejewski T.M."/>
            <person name="Davidsen T.M."/>
            <person name="Wayne K.J."/>
            <person name="Tettelin H."/>
            <person name="Glass J.I."/>
            <person name="Rusch D."/>
            <person name="Podicherti R."/>
            <person name="Tsui H.-C.T."/>
            <person name="Winkler M.E."/>
        </authorList>
    </citation>
    <scope>NUCLEOTIDE SEQUENCE</scope>
</reference>
<evidence type="ECO:0000256" key="1">
    <source>
        <dbReference type="SAM" id="Coils"/>
    </source>
</evidence>
<accession>A0A382C9F3</accession>
<proteinExistence type="predicted"/>
<dbReference type="InterPro" id="IPR013036">
    <property type="entry name" value="DUF1587"/>
</dbReference>
<organism evidence="3">
    <name type="scientific">marine metagenome</name>
    <dbReference type="NCBI Taxonomy" id="408172"/>
    <lineage>
        <taxon>unclassified sequences</taxon>
        <taxon>metagenomes</taxon>
        <taxon>ecological metagenomes</taxon>
    </lineage>
</organism>
<dbReference type="EMBL" id="UINC01033422">
    <property type="protein sequence ID" value="SVB22690.1"/>
    <property type="molecule type" value="Genomic_DNA"/>
</dbReference>
<gene>
    <name evidence="3" type="ORF">METZ01_LOCUS175544</name>
</gene>
<dbReference type="Pfam" id="PF07626">
    <property type="entry name" value="PSD3"/>
    <property type="match status" value="1"/>
</dbReference>
<evidence type="ECO:0000259" key="2">
    <source>
        <dbReference type="Pfam" id="PF07626"/>
    </source>
</evidence>
<name>A0A382C9F3_9ZZZZ</name>
<keyword evidence="1" id="KW-0175">Coiled coil</keyword>
<protein>
    <recommendedName>
        <fullName evidence="2">DUF1587 domain-containing protein</fullName>
    </recommendedName>
</protein>
<feature type="domain" description="DUF1587" evidence="2">
    <location>
        <begin position="179"/>
        <end position="242"/>
    </location>
</feature>